<evidence type="ECO:0000256" key="5">
    <source>
        <dbReference type="PIRNR" id="PIRNR000410"/>
    </source>
</evidence>
<dbReference type="SMART" id="SM00138">
    <property type="entry name" value="MeTrc"/>
    <property type="match status" value="1"/>
</dbReference>
<dbReference type="RefSeq" id="WP_185978495.1">
    <property type="nucleotide sequence ID" value="NZ_JACBGI020000016.1"/>
</dbReference>
<reference evidence="7 8" key="1">
    <citation type="submission" date="2020-06" db="EMBL/GenBank/DDBJ databases">
        <authorList>
            <person name="Scott K."/>
        </authorList>
    </citation>
    <scope>NUCLEOTIDE SEQUENCE [LARGE SCALE GENOMIC DNA]</scope>
    <source>
        <strain evidence="7 8">HH1</strain>
    </source>
</reference>
<dbReference type="Gene3D" id="3.40.50.150">
    <property type="entry name" value="Vaccinia Virus protein VP39"/>
    <property type="match status" value="1"/>
</dbReference>
<dbReference type="PRINTS" id="PR00996">
    <property type="entry name" value="CHERMTFRASE"/>
</dbReference>
<keyword evidence="2 5" id="KW-0489">Methyltransferase</keyword>
<gene>
    <name evidence="7" type="ORF">H8792_008360</name>
</gene>
<dbReference type="PIRSF" id="PIRSF000410">
    <property type="entry name" value="CheR"/>
    <property type="match status" value="1"/>
</dbReference>
<comment type="catalytic activity">
    <reaction evidence="1 5">
        <text>L-glutamyl-[protein] + S-adenosyl-L-methionine = [protein]-L-glutamate 5-O-methyl ester + S-adenosyl-L-homocysteine</text>
        <dbReference type="Rhea" id="RHEA:24452"/>
        <dbReference type="Rhea" id="RHEA-COMP:10208"/>
        <dbReference type="Rhea" id="RHEA-COMP:10311"/>
        <dbReference type="ChEBI" id="CHEBI:29973"/>
        <dbReference type="ChEBI" id="CHEBI:57856"/>
        <dbReference type="ChEBI" id="CHEBI:59789"/>
        <dbReference type="ChEBI" id="CHEBI:82795"/>
        <dbReference type="EC" id="2.1.1.80"/>
    </reaction>
</comment>
<evidence type="ECO:0000256" key="3">
    <source>
        <dbReference type="ARBA" id="ARBA00022679"/>
    </source>
</evidence>
<evidence type="ECO:0000313" key="7">
    <source>
        <dbReference type="EMBL" id="MBF6058351.1"/>
    </source>
</evidence>
<evidence type="ECO:0000259" key="6">
    <source>
        <dbReference type="PROSITE" id="PS50123"/>
    </source>
</evidence>
<keyword evidence="4 5" id="KW-0949">S-adenosyl-L-methionine</keyword>
<dbReference type="SUPFAM" id="SSF53335">
    <property type="entry name" value="S-adenosyl-L-methionine-dependent methyltransferases"/>
    <property type="match status" value="1"/>
</dbReference>
<dbReference type="InterPro" id="IPR036804">
    <property type="entry name" value="CheR_N_sf"/>
</dbReference>
<comment type="function">
    <text evidence="5">Methylation of the membrane-bound methyl-accepting chemotaxis proteins (MCP) to form gamma-glutamyl methyl ester residues in MCP.</text>
</comment>
<dbReference type="PROSITE" id="PS50123">
    <property type="entry name" value="CHER"/>
    <property type="match status" value="1"/>
</dbReference>
<dbReference type="InterPro" id="IPR022642">
    <property type="entry name" value="CheR_C"/>
</dbReference>
<evidence type="ECO:0000256" key="4">
    <source>
        <dbReference type="ARBA" id="ARBA00022691"/>
    </source>
</evidence>
<dbReference type="EMBL" id="JACBGI020000016">
    <property type="protein sequence ID" value="MBF6058351.1"/>
    <property type="molecule type" value="Genomic_DNA"/>
</dbReference>
<comment type="caution">
    <text evidence="7">The sequence shown here is derived from an EMBL/GenBank/DDBJ whole genome shotgun (WGS) entry which is preliminary data.</text>
</comment>
<dbReference type="PANTHER" id="PTHR24422:SF19">
    <property type="entry name" value="CHEMOTAXIS PROTEIN METHYLTRANSFERASE"/>
    <property type="match status" value="1"/>
</dbReference>
<dbReference type="InterPro" id="IPR026024">
    <property type="entry name" value="Chemotaxis_MeTrfase_CheR"/>
</dbReference>
<dbReference type="InterPro" id="IPR029063">
    <property type="entry name" value="SAM-dependent_MTases_sf"/>
</dbReference>
<evidence type="ECO:0000313" key="8">
    <source>
        <dbReference type="Proteomes" id="UP001193680"/>
    </source>
</evidence>
<evidence type="ECO:0000256" key="1">
    <source>
        <dbReference type="ARBA" id="ARBA00001541"/>
    </source>
</evidence>
<keyword evidence="3 5" id="KW-0808">Transferase</keyword>
<sequence length="276" mass="32042">MNDKEFAFTDRDFSRVRKMVYDFAGINLNESKRNLVYNRLVKRIRFLNLPSFNDYLGYVERNPDEEFVHLINAITTNLTFFFRENHHFEYLANTVIPQLLIDKAQTRKIRIWSAGCSTGEEPYSLAMVLKENVPADWDAKVIATDLDTNVIETGRKGVYPLDRLKGVELARKRRWFLKGKGAQAGMVKARSELQSIIEFSQLNLMDSSWAIESQVDVIFCRNVVIYFDAPTQKRLFDRFADRLPMNGKLFVGHSESLHGISDRFSLLGKTVYQKSY</sequence>
<dbReference type="InterPro" id="IPR000780">
    <property type="entry name" value="CheR_MeTrfase"/>
</dbReference>
<name>A0ABS0C2D3_9GAMM</name>
<dbReference type="PANTHER" id="PTHR24422">
    <property type="entry name" value="CHEMOTAXIS PROTEIN METHYLTRANSFERASE"/>
    <property type="match status" value="1"/>
</dbReference>
<dbReference type="SUPFAM" id="SSF47757">
    <property type="entry name" value="Chemotaxis receptor methyltransferase CheR, N-terminal domain"/>
    <property type="match status" value="1"/>
</dbReference>
<feature type="domain" description="CheR-type methyltransferase" evidence="6">
    <location>
        <begin position="1"/>
        <end position="276"/>
    </location>
</feature>
<organism evidence="7 8">
    <name type="scientific">Thiomicrorhabdus heinhorstiae</name>
    <dbReference type="NCBI Taxonomy" id="2748010"/>
    <lineage>
        <taxon>Bacteria</taxon>
        <taxon>Pseudomonadati</taxon>
        <taxon>Pseudomonadota</taxon>
        <taxon>Gammaproteobacteria</taxon>
        <taxon>Thiotrichales</taxon>
        <taxon>Piscirickettsiaceae</taxon>
        <taxon>Thiomicrorhabdus</taxon>
    </lineage>
</organism>
<dbReference type="InterPro" id="IPR050903">
    <property type="entry name" value="Bact_Chemotaxis_MeTrfase"/>
</dbReference>
<dbReference type="Gene3D" id="1.10.155.10">
    <property type="entry name" value="Chemotaxis receptor methyltransferase CheR, N-terminal domain"/>
    <property type="match status" value="1"/>
</dbReference>
<dbReference type="Pfam" id="PF03705">
    <property type="entry name" value="CheR_N"/>
    <property type="match status" value="1"/>
</dbReference>
<keyword evidence="8" id="KW-1185">Reference proteome</keyword>
<protein>
    <recommendedName>
        <fullName evidence="5">Chemotaxis protein methyltransferase</fullName>
        <ecNumber evidence="5">2.1.1.80</ecNumber>
    </recommendedName>
</protein>
<dbReference type="EC" id="2.1.1.80" evidence="5"/>
<reference evidence="7 8" key="2">
    <citation type="submission" date="2020-11" db="EMBL/GenBank/DDBJ databases">
        <title>Sulfur oxidizing isolate from Hospital Hole Sinkhole.</title>
        <authorList>
            <person name="Scott K.M."/>
        </authorList>
    </citation>
    <scope>NUCLEOTIDE SEQUENCE [LARGE SCALE GENOMIC DNA]</scope>
    <source>
        <strain evidence="7 8">HH1</strain>
    </source>
</reference>
<dbReference type="Proteomes" id="UP001193680">
    <property type="component" value="Unassembled WGS sequence"/>
</dbReference>
<evidence type="ECO:0000256" key="2">
    <source>
        <dbReference type="ARBA" id="ARBA00022603"/>
    </source>
</evidence>
<proteinExistence type="predicted"/>
<dbReference type="InterPro" id="IPR022641">
    <property type="entry name" value="CheR_N"/>
</dbReference>
<dbReference type="Pfam" id="PF01739">
    <property type="entry name" value="CheR"/>
    <property type="match status" value="1"/>
</dbReference>
<accession>A0ABS0C2D3</accession>